<gene>
    <name evidence="1" type="ordered locus">T1E_2579</name>
</gene>
<dbReference type="RefSeq" id="WP_014860405.1">
    <property type="nucleotide sequence ID" value="NC_018220.1"/>
</dbReference>
<reference evidence="2" key="1">
    <citation type="journal article" date="2013" name="Microb. Biotechnol.">
        <title>Metabolic potential of the organic-solvent tolerant Pseudomonas putida DOT-T1E deduced from its annotated genome.</title>
        <authorList>
            <person name="Udaondo Z."/>
            <person name="Molina L."/>
            <person name="Daniels C."/>
            <person name="Gomez M.J."/>
            <person name="Molina-Henares M.A."/>
            <person name="Matilla M.A."/>
            <person name="Roca A."/>
            <person name="Fernandez M."/>
            <person name="Duque E."/>
            <person name="Segura A."/>
            <person name="Ramos J.L."/>
        </authorList>
    </citation>
    <scope>NUCLEOTIDE SEQUENCE [LARGE SCALE GENOMIC DNA]</scope>
    <source>
        <strain evidence="2">DOT-T1E</strain>
    </source>
</reference>
<accession>I7C5N0</accession>
<dbReference type="KEGG" id="ppx:T1E_2579"/>
<dbReference type="Proteomes" id="UP000006503">
    <property type="component" value="Chromosome"/>
</dbReference>
<sequence>MARAVVGAGSPEKGPSLLAKFHPPFAVAATTVFAGKPAPTLDTRQWLSAGRRVEAGLTAKRPALLANFHPPITVAATTVFAGKPAQGSRLLPS</sequence>
<protein>
    <submittedName>
        <fullName evidence="1">Uncharacterized protein</fullName>
    </submittedName>
</protein>
<name>I7C5N0_PSEPT</name>
<dbReference type="AlphaFoldDB" id="I7C5N0"/>
<dbReference type="PATRIC" id="fig|1196325.3.peg.2567"/>
<dbReference type="EMBL" id="CP003734">
    <property type="protein sequence ID" value="AFO48421.1"/>
    <property type="molecule type" value="Genomic_DNA"/>
</dbReference>
<dbReference type="HOGENOM" id="CLU_2397379_0_0_6"/>
<proteinExistence type="predicted"/>
<evidence type="ECO:0000313" key="2">
    <source>
        <dbReference type="Proteomes" id="UP000006503"/>
    </source>
</evidence>
<organism evidence="1 2">
    <name type="scientific">Pseudomonas putida (strain DOT-T1E)</name>
    <dbReference type="NCBI Taxonomy" id="1196325"/>
    <lineage>
        <taxon>Bacteria</taxon>
        <taxon>Pseudomonadati</taxon>
        <taxon>Pseudomonadota</taxon>
        <taxon>Gammaproteobacteria</taxon>
        <taxon>Pseudomonadales</taxon>
        <taxon>Pseudomonadaceae</taxon>
        <taxon>Pseudomonas</taxon>
    </lineage>
</organism>
<evidence type="ECO:0000313" key="1">
    <source>
        <dbReference type="EMBL" id="AFO48421.1"/>
    </source>
</evidence>